<reference evidence="1" key="1">
    <citation type="submission" date="2021-01" db="EMBL/GenBank/DDBJ databases">
        <authorList>
            <consortium name="Genoscope - CEA"/>
            <person name="William W."/>
        </authorList>
    </citation>
    <scope>NUCLEOTIDE SEQUENCE</scope>
</reference>
<comment type="caution">
    <text evidence="1">The sequence shown here is derived from an EMBL/GenBank/DDBJ whole genome shotgun (WGS) entry which is preliminary data.</text>
</comment>
<accession>A0A8S1LDM6</accession>
<evidence type="ECO:0000313" key="1">
    <source>
        <dbReference type="EMBL" id="CAD8061004.1"/>
    </source>
</evidence>
<organism evidence="1 2">
    <name type="scientific">Paramecium sonneborni</name>
    <dbReference type="NCBI Taxonomy" id="65129"/>
    <lineage>
        <taxon>Eukaryota</taxon>
        <taxon>Sar</taxon>
        <taxon>Alveolata</taxon>
        <taxon>Ciliophora</taxon>
        <taxon>Intramacronucleata</taxon>
        <taxon>Oligohymenophorea</taxon>
        <taxon>Peniculida</taxon>
        <taxon>Parameciidae</taxon>
        <taxon>Paramecium</taxon>
    </lineage>
</organism>
<dbReference type="AlphaFoldDB" id="A0A8S1LDM6"/>
<sequence length="162" mass="19089">MQNSEFTNVKFRFNSFVVRQPQDYSRLWLQRKTKKKLKSPIAFGSSQEKLKGKQLPTLPDYDINYSSVEPNSRKAIITKCDKTKRSLTEISRSSINPLKIRLPELGQQQQQQVVIKPCMFQIKEYTPKMYDVLPYTTDQLKECFKNLLSKHKIKKPDQNFII</sequence>
<proteinExistence type="predicted"/>
<protein>
    <submittedName>
        <fullName evidence="1">Uncharacterized protein</fullName>
    </submittedName>
</protein>
<name>A0A8S1LDM6_9CILI</name>
<keyword evidence="2" id="KW-1185">Reference proteome</keyword>
<gene>
    <name evidence="1" type="ORF">PSON_ATCC_30995.1.T0150081</name>
</gene>
<evidence type="ECO:0000313" key="2">
    <source>
        <dbReference type="Proteomes" id="UP000692954"/>
    </source>
</evidence>
<dbReference type="OrthoDB" id="297924at2759"/>
<dbReference type="EMBL" id="CAJJDN010000015">
    <property type="protein sequence ID" value="CAD8061004.1"/>
    <property type="molecule type" value="Genomic_DNA"/>
</dbReference>
<dbReference type="Proteomes" id="UP000692954">
    <property type="component" value="Unassembled WGS sequence"/>
</dbReference>